<keyword evidence="1" id="KW-1133">Transmembrane helix</keyword>
<feature type="transmembrane region" description="Helical" evidence="1">
    <location>
        <begin position="414"/>
        <end position="435"/>
    </location>
</feature>
<proteinExistence type="predicted"/>
<feature type="transmembrane region" description="Helical" evidence="1">
    <location>
        <begin position="49"/>
        <end position="69"/>
    </location>
</feature>
<sequence length="588" mass="60502">MAVALTMARMKVSLLRHSLKGPMTSTGVLLGVLLAGWTLYLALTADPAVLAGAYAVWMLGWMLGPLFMGGGDESLRPEHFSLLGITSHRLAGGLLVAAFVGLAPLISLAASLGLVISGVRQGPAEALIAVVAIGLQLALFVLVSRVAVALLGLALRSRLGAVGAGLLNGAILGALCQIWVFLALFDQSGVPQLVWHLPSGWGLLAVNGEPGRLAALAVLDLVLLGAWAALLSRRSGAPRTSGRPRRAVTAGGPLGGVFAKELRTWTRDLVRNYQVIFSLSFGVCFGASPLLLGWDGMLPYAGPIFVVMAASLTSNLYGSDGTALWLTLLTPGASDVRGRQLAWLAAVGPAAAVVTVVTAAVAGGPWPLVLALLAAMLGGAAGLIPLVSVYGLVPGTDPHRRGGNPLRVSDDNGGLTGLAYLMLALVAASGVPAGFVALSYGWAGVPVGLATGLLCAWGLGRLAELRLRERGVELLQAMRTGRRVPMRTAGGLAQGVRPLPRTGHPPLAALCFLLGAIPLFPQGIVAGIFVANGVEGHSWFLATYLAPGLRWPAVGGMVLLGLILFGVAARQSASARRRGRALPRSRSA</sequence>
<feature type="transmembrane region" description="Helical" evidence="1">
    <location>
        <begin position="213"/>
        <end position="231"/>
    </location>
</feature>
<evidence type="ECO:0000313" key="2">
    <source>
        <dbReference type="EMBL" id="MBA2897459.1"/>
    </source>
</evidence>
<dbReference type="EMBL" id="JACDUR010000011">
    <property type="protein sequence ID" value="MBA2897459.1"/>
    <property type="molecule type" value="Genomic_DNA"/>
</dbReference>
<feature type="transmembrane region" description="Helical" evidence="1">
    <location>
        <begin position="128"/>
        <end position="153"/>
    </location>
</feature>
<feature type="transmembrane region" description="Helical" evidence="1">
    <location>
        <begin position="165"/>
        <end position="185"/>
    </location>
</feature>
<feature type="transmembrane region" description="Helical" evidence="1">
    <location>
        <begin position="304"/>
        <end position="329"/>
    </location>
</feature>
<feature type="transmembrane region" description="Helical" evidence="1">
    <location>
        <begin position="341"/>
        <end position="362"/>
    </location>
</feature>
<protein>
    <submittedName>
        <fullName evidence="2">ABC-2 type transport system permease protein</fullName>
    </submittedName>
</protein>
<keyword evidence="3" id="KW-1185">Reference proteome</keyword>
<dbReference type="Proteomes" id="UP000530928">
    <property type="component" value="Unassembled WGS sequence"/>
</dbReference>
<dbReference type="RefSeq" id="WP_181616158.1">
    <property type="nucleotide sequence ID" value="NZ_BAABAM010000013.1"/>
</dbReference>
<evidence type="ECO:0000313" key="3">
    <source>
        <dbReference type="Proteomes" id="UP000530928"/>
    </source>
</evidence>
<organism evidence="2 3">
    <name type="scientific">Nonomuraea soli</name>
    <dbReference type="NCBI Taxonomy" id="1032476"/>
    <lineage>
        <taxon>Bacteria</taxon>
        <taxon>Bacillati</taxon>
        <taxon>Actinomycetota</taxon>
        <taxon>Actinomycetes</taxon>
        <taxon>Streptosporangiales</taxon>
        <taxon>Streptosporangiaceae</taxon>
        <taxon>Nonomuraea</taxon>
    </lineage>
</organism>
<feature type="transmembrane region" description="Helical" evidence="1">
    <location>
        <begin position="273"/>
        <end position="292"/>
    </location>
</feature>
<feature type="transmembrane region" description="Helical" evidence="1">
    <location>
        <begin position="441"/>
        <end position="460"/>
    </location>
</feature>
<feature type="transmembrane region" description="Helical" evidence="1">
    <location>
        <begin position="368"/>
        <end position="393"/>
    </location>
</feature>
<dbReference type="AlphaFoldDB" id="A0A7W0HVQ3"/>
<evidence type="ECO:0000256" key="1">
    <source>
        <dbReference type="SAM" id="Phobius"/>
    </source>
</evidence>
<feature type="transmembrane region" description="Helical" evidence="1">
    <location>
        <begin position="21"/>
        <end position="43"/>
    </location>
</feature>
<feature type="transmembrane region" description="Helical" evidence="1">
    <location>
        <begin position="507"/>
        <end position="531"/>
    </location>
</feature>
<keyword evidence="1" id="KW-0812">Transmembrane</keyword>
<name>A0A7W0HVQ3_9ACTN</name>
<keyword evidence="1" id="KW-0472">Membrane</keyword>
<feature type="transmembrane region" description="Helical" evidence="1">
    <location>
        <begin position="90"/>
        <end position="116"/>
    </location>
</feature>
<feature type="transmembrane region" description="Helical" evidence="1">
    <location>
        <begin position="551"/>
        <end position="569"/>
    </location>
</feature>
<accession>A0A7W0HVQ3</accession>
<comment type="caution">
    <text evidence="2">The sequence shown here is derived from an EMBL/GenBank/DDBJ whole genome shotgun (WGS) entry which is preliminary data.</text>
</comment>
<gene>
    <name evidence="2" type="ORF">HNR30_008857</name>
</gene>
<reference evidence="2 3" key="1">
    <citation type="submission" date="2020-07" db="EMBL/GenBank/DDBJ databases">
        <title>Genomic Encyclopedia of Type Strains, Phase IV (KMG-IV): sequencing the most valuable type-strain genomes for metagenomic binning, comparative biology and taxonomic classification.</title>
        <authorList>
            <person name="Goeker M."/>
        </authorList>
    </citation>
    <scope>NUCLEOTIDE SEQUENCE [LARGE SCALE GENOMIC DNA]</scope>
    <source>
        <strain evidence="2 3">DSM 45533</strain>
    </source>
</reference>